<comment type="caution">
    <text evidence="1">The sequence shown here is derived from an EMBL/GenBank/DDBJ whole genome shotgun (WGS) entry which is preliminary data.</text>
</comment>
<protein>
    <submittedName>
        <fullName evidence="1">Uncharacterized protein</fullName>
    </submittedName>
</protein>
<organism evidence="1 2">
    <name type="scientific">Naganishia vaughanmartiniae</name>
    <dbReference type="NCBI Taxonomy" id="1424756"/>
    <lineage>
        <taxon>Eukaryota</taxon>
        <taxon>Fungi</taxon>
        <taxon>Dikarya</taxon>
        <taxon>Basidiomycota</taxon>
        <taxon>Agaricomycotina</taxon>
        <taxon>Tremellomycetes</taxon>
        <taxon>Filobasidiales</taxon>
        <taxon>Filobasidiaceae</taxon>
        <taxon>Naganishia</taxon>
    </lineage>
</organism>
<dbReference type="Proteomes" id="UP001243375">
    <property type="component" value="Unassembled WGS sequence"/>
</dbReference>
<evidence type="ECO:0000313" key="1">
    <source>
        <dbReference type="EMBL" id="KAJ9111598.1"/>
    </source>
</evidence>
<accession>A0ACC2WJE8</accession>
<keyword evidence="2" id="KW-1185">Reference proteome</keyword>
<sequence>MSMLGSPIAGAPYLFVDPSTVWTRRDAPHAHAPHATTTTTTTNHPVAGDGDDDDDDTTRRVSRLGVDQSAYDPGQPLLRILIPSETGSAKTADADADADARRRKAVAVAVFEHLASTPFGLSSQQLRPSHHHHQHHHHHQQHHTEHDQQQYHYSPLAAYSSSAAHPPSAAGGHWHLPFPTTTTSTSHGHHASSFTINPIIPNFTYNRTLRLPGGQYELFAIDAWVLDRRRRVKCVVVCSSGGGGGGGGGGKAGIRGIEHGEKRLGRTGARNDAERRVPPGTNTTSGDGNGNGSGCVVVDEYIPIYTPNDNLTRPNINLTADGNDLVDVDIDDPYSSGSEISNTSDLDDRPGTRTRTRRRRTWTWRDSLQAFRDEVEADGGRLVDLDLVTSSPDNGRRAPDRGGGGSASTSSSRSKANDPAAGQEREMMEERKAGGRTSGGDAGGGTDEDGHQLPSSSTAQQGHTAASPAAARTSTSPGNPQQRQTQTTRPQETQSQPQPPRSHTLIPLTPLPYLSHGLHPIPIPGGSYADIKDRLFVNLNLGRGGCAGRSWVGLEPPSQATEHKFLIQYRLPPLPTTRERTAAAAADVVGEQERQAIQDVVLELGKLVQTALWMHGLYGNPELYHQADQGWEQDEAYGEANFRRLGREVQEVQDGLLCDSTMLALGIWKTGVDQILEGGTSSSPARTTARGGSSTGAPGEGIREWEQAWGLEEGEWEDLCVDPVGRRVRVDAMTDEFTSLGPNLTALLLSEVVSVRCKLAALDINVPRDPFAKPGEFLLALREYQRAFHPSRTTTDYLTPRLLEEINISYAKAQVHESSKLSKIMKGKVVQASAGFASNLTGLASATLGSATSTGRYHGASDDEGSDKDAQEVTAARAVDKGSASNLATANIDRWVSCIKSGKEGLGNGRVGDLWLGRVGNGQGKQWPWDTPQKIPLGSSSVPVSSGMDKRRNTHGPHSGSVRDRTSSTGHRHVSAESQPYVERQHAKRHSIHDIREPDSRRHRTKTSLSHGAGQLKSMTSKTGHALRDGLSNVTSLAKKGFEFGDQSDSDPGQSIVDQRKRHGRRSATADGNMSATTRARHRDLSLISTDMASLDTNARYPKISITATAPSDASSQTYTRPGRLQSRSVSQFADSEAFSEGISDVTSYLARPAQRSILESITDAATPTLNSSKSSLLYTKLERMVSMDARHGAVSPGQGIEFLHSGHDERTWVKWRREERRKQGITKRCSFESMPPSREFVRQDPKQLALDVTACGLVWRLHAEETRLGREVEMMTEMEAVMQRVSSELVDDLRSRKQLLDQLQSSAATLISPTPQEVDEDAVADELSVPQSTSGHAQQLLNKLATDSNDLEYSVRNLQNTVRSIGDAASKIDLWMTEFPPEIGRAHEGAVHAPTKAEWTGSVLDNVPGDFICSASEKASSDDDSTTPAENRPSASSEVTAGLFPWLRSLWQR</sequence>
<dbReference type="EMBL" id="JASBWU010000029">
    <property type="protein sequence ID" value="KAJ9111598.1"/>
    <property type="molecule type" value="Genomic_DNA"/>
</dbReference>
<name>A0ACC2WJE8_9TREE</name>
<evidence type="ECO:0000313" key="2">
    <source>
        <dbReference type="Proteomes" id="UP001243375"/>
    </source>
</evidence>
<proteinExistence type="predicted"/>
<reference evidence="1" key="1">
    <citation type="submission" date="2023-04" db="EMBL/GenBank/DDBJ databases">
        <title>Draft Genome sequencing of Naganishia species isolated from polar environments using Oxford Nanopore Technology.</title>
        <authorList>
            <person name="Leo P."/>
            <person name="Venkateswaran K."/>
        </authorList>
    </citation>
    <scope>NUCLEOTIDE SEQUENCE</scope>
    <source>
        <strain evidence="1">MNA-CCFEE 5425</strain>
    </source>
</reference>
<gene>
    <name evidence="1" type="ORF">QFC22_006469</name>
</gene>